<dbReference type="Proteomes" id="UP000000238">
    <property type="component" value="Chromosome"/>
</dbReference>
<keyword evidence="2" id="KW-1185">Reference proteome</keyword>
<dbReference type="eggNOG" id="COG3501">
    <property type="taxonomic scope" value="Bacteria"/>
</dbReference>
<dbReference type="HOGENOM" id="CLU_2105542_0_0_6"/>
<evidence type="ECO:0000313" key="2">
    <source>
        <dbReference type="Proteomes" id="UP000000238"/>
    </source>
</evidence>
<dbReference type="KEGG" id="hch:HCH_05642"/>
<gene>
    <name evidence="1" type="ordered locus">HCH_05642</name>
</gene>
<reference evidence="1 2" key="1">
    <citation type="journal article" date="2005" name="Nucleic Acids Res.">
        <title>Genomic blueprint of Hahella chejuensis, a marine microbe producing an algicidal agent.</title>
        <authorList>
            <person name="Jeong H."/>
            <person name="Yim J.H."/>
            <person name="Lee C."/>
            <person name="Choi S.-H."/>
            <person name="Park Y.K."/>
            <person name="Yoon S.H."/>
            <person name="Hur C.-G."/>
            <person name="Kang H.-Y."/>
            <person name="Kim D."/>
            <person name="Lee H.H."/>
            <person name="Park K.H."/>
            <person name="Park S.-H."/>
            <person name="Park H.-S."/>
            <person name="Lee H.K."/>
            <person name="Oh T.K."/>
            <person name="Kim J.F."/>
        </authorList>
    </citation>
    <scope>NUCLEOTIDE SEQUENCE [LARGE SCALE GENOMIC DNA]</scope>
    <source>
        <strain evidence="1 2">KCTC 2396</strain>
    </source>
</reference>
<dbReference type="AlphaFoldDB" id="Q2SAM4"/>
<organism evidence="1 2">
    <name type="scientific">Hahella chejuensis (strain KCTC 2396)</name>
    <dbReference type="NCBI Taxonomy" id="349521"/>
    <lineage>
        <taxon>Bacteria</taxon>
        <taxon>Pseudomonadati</taxon>
        <taxon>Pseudomonadota</taxon>
        <taxon>Gammaproteobacteria</taxon>
        <taxon>Oceanospirillales</taxon>
        <taxon>Hahellaceae</taxon>
        <taxon>Hahella</taxon>
    </lineage>
</organism>
<name>Q2SAM4_HAHCH</name>
<protein>
    <submittedName>
        <fullName evidence="1">Uncharacterized protein</fullName>
    </submittedName>
</protein>
<dbReference type="EMBL" id="CP000155">
    <property type="protein sequence ID" value="ABC32300.1"/>
    <property type="molecule type" value="Genomic_DNA"/>
</dbReference>
<evidence type="ECO:0000313" key="1">
    <source>
        <dbReference type="EMBL" id="ABC32300.1"/>
    </source>
</evidence>
<sequence length="115" mass="11930">MPVLTMCWLNLSAADNLNLTTAADLNQAVARDRKASIQGDDSVMMGGSRSAMISGSDTQTSANKTINFQGSHTDTANIANAARKIQAQVIELKASAAVTIQAPIIAMSGGGMCCR</sequence>
<accession>Q2SAM4</accession>
<proteinExistence type="predicted"/>
<dbReference type="SUPFAM" id="SSF69349">
    <property type="entry name" value="Phage fibre proteins"/>
    <property type="match status" value="1"/>
</dbReference>